<dbReference type="InterPro" id="IPR005151">
    <property type="entry name" value="Tail-specific_protease"/>
</dbReference>
<dbReference type="InterPro" id="IPR036034">
    <property type="entry name" value="PDZ_sf"/>
</dbReference>
<feature type="domain" description="PDZ" evidence="5">
    <location>
        <begin position="36"/>
        <end position="104"/>
    </location>
</feature>
<proteinExistence type="inferred from homology"/>
<dbReference type="PANTHER" id="PTHR32060">
    <property type="entry name" value="TAIL-SPECIFIC PROTEASE"/>
    <property type="match status" value="1"/>
</dbReference>
<name>A0A382W881_9ZZZZ</name>
<evidence type="ECO:0000259" key="5">
    <source>
        <dbReference type="PROSITE" id="PS50106"/>
    </source>
</evidence>
<dbReference type="SMART" id="SM00245">
    <property type="entry name" value="TSPc"/>
    <property type="match status" value="1"/>
</dbReference>
<dbReference type="PROSITE" id="PS50106">
    <property type="entry name" value="PDZ"/>
    <property type="match status" value="1"/>
</dbReference>
<protein>
    <recommendedName>
        <fullName evidence="5">PDZ domain-containing protein</fullName>
    </recommendedName>
</protein>
<reference evidence="6" key="1">
    <citation type="submission" date="2018-05" db="EMBL/GenBank/DDBJ databases">
        <authorList>
            <person name="Lanie J.A."/>
            <person name="Ng W.-L."/>
            <person name="Kazmierczak K.M."/>
            <person name="Andrzejewski T.M."/>
            <person name="Davidsen T.M."/>
            <person name="Wayne K.J."/>
            <person name="Tettelin H."/>
            <person name="Glass J.I."/>
            <person name="Rusch D."/>
            <person name="Podicherti R."/>
            <person name="Tsui H.-C.T."/>
            <person name="Winkler M.E."/>
        </authorList>
    </citation>
    <scope>NUCLEOTIDE SEQUENCE</scope>
</reference>
<evidence type="ECO:0000256" key="4">
    <source>
        <dbReference type="ARBA" id="ARBA00022825"/>
    </source>
</evidence>
<dbReference type="SUPFAM" id="SSF52096">
    <property type="entry name" value="ClpP/crotonase"/>
    <property type="match status" value="1"/>
</dbReference>
<evidence type="ECO:0000256" key="2">
    <source>
        <dbReference type="ARBA" id="ARBA00022670"/>
    </source>
</evidence>
<dbReference type="InterPro" id="IPR001478">
    <property type="entry name" value="PDZ"/>
</dbReference>
<evidence type="ECO:0000313" key="6">
    <source>
        <dbReference type="EMBL" id="SVD55076.1"/>
    </source>
</evidence>
<dbReference type="EMBL" id="UINC01157856">
    <property type="protein sequence ID" value="SVD55076.1"/>
    <property type="molecule type" value="Genomic_DNA"/>
</dbReference>
<keyword evidence="2" id="KW-0645">Protease</keyword>
<dbReference type="Pfam" id="PF03572">
    <property type="entry name" value="Peptidase_S41"/>
    <property type="match status" value="1"/>
</dbReference>
<feature type="non-terminal residue" evidence="6">
    <location>
        <position position="279"/>
    </location>
</feature>
<dbReference type="GO" id="GO:0030288">
    <property type="term" value="C:outer membrane-bounded periplasmic space"/>
    <property type="evidence" value="ECO:0007669"/>
    <property type="project" value="TreeGrafter"/>
</dbReference>
<dbReference type="GO" id="GO:0007165">
    <property type="term" value="P:signal transduction"/>
    <property type="evidence" value="ECO:0007669"/>
    <property type="project" value="TreeGrafter"/>
</dbReference>
<dbReference type="SUPFAM" id="SSF50156">
    <property type="entry name" value="PDZ domain-like"/>
    <property type="match status" value="1"/>
</dbReference>
<keyword evidence="4" id="KW-0720">Serine protease</keyword>
<dbReference type="Gene3D" id="3.30.750.44">
    <property type="match status" value="1"/>
</dbReference>
<feature type="non-terminal residue" evidence="6">
    <location>
        <position position="1"/>
    </location>
</feature>
<dbReference type="GO" id="GO:0004175">
    <property type="term" value="F:endopeptidase activity"/>
    <property type="evidence" value="ECO:0007669"/>
    <property type="project" value="TreeGrafter"/>
</dbReference>
<comment type="similarity">
    <text evidence="1">Belongs to the peptidase S41A family.</text>
</comment>
<dbReference type="PANTHER" id="PTHR32060:SF30">
    <property type="entry name" value="CARBOXY-TERMINAL PROCESSING PROTEASE CTPA"/>
    <property type="match status" value="1"/>
</dbReference>
<dbReference type="GO" id="GO:0006508">
    <property type="term" value="P:proteolysis"/>
    <property type="evidence" value="ECO:0007669"/>
    <property type="project" value="UniProtKB-KW"/>
</dbReference>
<dbReference type="SMART" id="SM00228">
    <property type="entry name" value="PDZ"/>
    <property type="match status" value="1"/>
</dbReference>
<dbReference type="AlphaFoldDB" id="A0A382W881"/>
<gene>
    <name evidence="6" type="ORF">METZ01_LOCUS407930</name>
</gene>
<organism evidence="6">
    <name type="scientific">marine metagenome</name>
    <dbReference type="NCBI Taxonomy" id="408172"/>
    <lineage>
        <taxon>unclassified sequences</taxon>
        <taxon>metagenomes</taxon>
        <taxon>ecological metagenomes</taxon>
    </lineage>
</organism>
<dbReference type="Pfam" id="PF17820">
    <property type="entry name" value="PDZ_6"/>
    <property type="match status" value="1"/>
</dbReference>
<evidence type="ECO:0000256" key="1">
    <source>
        <dbReference type="ARBA" id="ARBA00009179"/>
    </source>
</evidence>
<evidence type="ECO:0000256" key="3">
    <source>
        <dbReference type="ARBA" id="ARBA00022801"/>
    </source>
</evidence>
<dbReference type="GO" id="GO:0008236">
    <property type="term" value="F:serine-type peptidase activity"/>
    <property type="evidence" value="ECO:0007669"/>
    <property type="project" value="UniProtKB-KW"/>
</dbReference>
<dbReference type="FunFam" id="2.30.42.10:FF:000063">
    <property type="entry name" value="Peptidase, S41 family"/>
    <property type="match status" value="1"/>
</dbReference>
<sequence>NYYVDEVDLSNVLDGAIHGFLDELDPHSSYINSEDFQYMQESLQGEFEGIGIEFAILDGYITVISPIPETPSDKAGLIGGDKIVKINGESAYKITQDEVFKKLRGERGSSVDITIQRIGLDETISITLIRDKIPIYSVMASFLYNDNTGYIKVNRFAQQTFNEVNEAYSQLEESGMENLILDLRNNGGGLMDQAISILDMFINSNDTILYTKGRINNANEVFYANKSFSDKKIPIIVLINRSSASASEIVSGALQDLDRGIVIGETSFGKGLVQKQFML</sequence>
<accession>A0A382W881</accession>
<dbReference type="Gene3D" id="2.30.42.10">
    <property type="match status" value="1"/>
</dbReference>
<dbReference type="InterPro" id="IPR004447">
    <property type="entry name" value="Peptidase_S41A"/>
</dbReference>
<dbReference type="NCBIfam" id="TIGR00225">
    <property type="entry name" value="prc"/>
    <property type="match status" value="1"/>
</dbReference>
<dbReference type="Gene3D" id="3.90.226.10">
    <property type="entry name" value="2-enoyl-CoA Hydratase, Chain A, domain 1"/>
    <property type="match status" value="1"/>
</dbReference>
<dbReference type="CDD" id="cd06782">
    <property type="entry name" value="cpPDZ_CPP-like"/>
    <property type="match status" value="1"/>
</dbReference>
<dbReference type="CDD" id="cd07560">
    <property type="entry name" value="Peptidase_S41_CPP"/>
    <property type="match status" value="1"/>
</dbReference>
<dbReference type="InterPro" id="IPR041489">
    <property type="entry name" value="PDZ_6"/>
</dbReference>
<keyword evidence="3" id="KW-0378">Hydrolase</keyword>
<dbReference type="InterPro" id="IPR029045">
    <property type="entry name" value="ClpP/crotonase-like_dom_sf"/>
</dbReference>